<evidence type="ECO:0000313" key="3">
    <source>
        <dbReference type="Proteomes" id="UP000694402"/>
    </source>
</evidence>
<feature type="compositionally biased region" description="Basic and acidic residues" evidence="1">
    <location>
        <begin position="32"/>
        <end position="71"/>
    </location>
</feature>
<reference evidence="2" key="1">
    <citation type="submission" date="2025-08" db="UniProtKB">
        <authorList>
            <consortium name="Ensembl"/>
        </authorList>
    </citation>
    <scope>IDENTIFICATION</scope>
</reference>
<feature type="compositionally biased region" description="Basic and acidic residues" evidence="1">
    <location>
        <begin position="81"/>
        <end position="101"/>
    </location>
</feature>
<dbReference type="AlphaFoldDB" id="A0A8C8D929"/>
<keyword evidence="3" id="KW-1185">Reference proteome</keyword>
<sequence>MAGESTDKNHAAETSGVKDKERKCKGSPSMDWKPRQRSRERNRSKSAERDRRLKDKEKRGLKDIHRRDKDHSKKSRSVSPKSKDRIKREKDLKKEEDDEKKKKGKVQPLSLEELLAKKKADEEAEAKPKFLSTAECEAEALKRRQQQTEERKNTIHEDRKKRRIFQDIGRKMMGEDRRERRERMERENNGDQTYDGKQKIREEKDKGKELQAIKVSLEIEVLPWAGFRNTG</sequence>
<name>A0A8C8D929_ONCTS</name>
<feature type="compositionally biased region" description="Basic and acidic residues" evidence="1">
    <location>
        <begin position="1"/>
        <end position="24"/>
    </location>
</feature>
<proteinExistence type="predicted"/>
<feature type="region of interest" description="Disordered" evidence="1">
    <location>
        <begin position="1"/>
        <end position="205"/>
    </location>
</feature>
<evidence type="ECO:0000256" key="1">
    <source>
        <dbReference type="SAM" id="MobiDB-lite"/>
    </source>
</evidence>
<dbReference type="GeneTree" id="ENSGT00990000211101"/>
<feature type="compositionally biased region" description="Basic and acidic residues" evidence="1">
    <location>
        <begin position="139"/>
        <end position="205"/>
    </location>
</feature>
<reference evidence="2" key="2">
    <citation type="submission" date="2025-09" db="UniProtKB">
        <authorList>
            <consortium name="Ensembl"/>
        </authorList>
    </citation>
    <scope>IDENTIFICATION</scope>
</reference>
<evidence type="ECO:0000313" key="2">
    <source>
        <dbReference type="Ensembl" id="ENSOTSP00005020015.1"/>
    </source>
</evidence>
<organism evidence="2 3">
    <name type="scientific">Oncorhynchus tshawytscha</name>
    <name type="common">Chinook salmon</name>
    <name type="synonym">Salmo tshawytscha</name>
    <dbReference type="NCBI Taxonomy" id="74940"/>
    <lineage>
        <taxon>Eukaryota</taxon>
        <taxon>Metazoa</taxon>
        <taxon>Chordata</taxon>
        <taxon>Craniata</taxon>
        <taxon>Vertebrata</taxon>
        <taxon>Euteleostomi</taxon>
        <taxon>Actinopterygii</taxon>
        <taxon>Neopterygii</taxon>
        <taxon>Teleostei</taxon>
        <taxon>Protacanthopterygii</taxon>
        <taxon>Salmoniformes</taxon>
        <taxon>Salmonidae</taxon>
        <taxon>Salmoninae</taxon>
        <taxon>Oncorhynchus</taxon>
    </lineage>
</organism>
<dbReference type="Ensembl" id="ENSOTST00005021757.2">
    <property type="protein sequence ID" value="ENSOTSP00005020015.1"/>
    <property type="gene ID" value="ENSOTSG00005009703.2"/>
</dbReference>
<feature type="compositionally biased region" description="Basic and acidic residues" evidence="1">
    <location>
        <begin position="114"/>
        <end position="128"/>
    </location>
</feature>
<protein>
    <submittedName>
        <fullName evidence="2">Uncharacterized protein</fullName>
    </submittedName>
</protein>
<accession>A0A8C8D929</accession>
<dbReference type="Proteomes" id="UP000694402">
    <property type="component" value="Unassembled WGS sequence"/>
</dbReference>